<comment type="subunit">
    <text evidence="4">Part of the 50S ribosomal subunit. Forms a bridge to the 30S subunit in the 70S ribosome.</text>
</comment>
<keyword evidence="4" id="KW-0694">RNA-binding</keyword>
<dbReference type="InterPro" id="IPR022669">
    <property type="entry name" value="Ribosomal_uL2_C"/>
</dbReference>
<comment type="similarity">
    <text evidence="1 4">Belongs to the universal ribosomal protein uL2 family.</text>
</comment>
<evidence type="ECO:0000256" key="5">
    <source>
        <dbReference type="SAM" id="MobiDB-lite"/>
    </source>
</evidence>
<dbReference type="GO" id="GO:0005840">
    <property type="term" value="C:ribosome"/>
    <property type="evidence" value="ECO:0007669"/>
    <property type="project" value="UniProtKB-KW"/>
</dbReference>
<feature type="domain" description="Large ribosomal subunit protein uL2 C-terminal" evidence="6">
    <location>
        <begin position="126"/>
        <end position="255"/>
    </location>
</feature>
<evidence type="ECO:0000259" key="6">
    <source>
        <dbReference type="SMART" id="SM01382"/>
    </source>
</evidence>
<evidence type="ECO:0000313" key="9">
    <source>
        <dbReference type="Proteomes" id="UP000198970"/>
    </source>
</evidence>
<dbReference type="InterPro" id="IPR022671">
    <property type="entry name" value="Ribosomal_uL2_CS"/>
</dbReference>
<dbReference type="InterPro" id="IPR005880">
    <property type="entry name" value="Ribosomal_uL2_bac/org-type"/>
</dbReference>
<dbReference type="Gene3D" id="4.10.950.10">
    <property type="entry name" value="Ribosomal protein L2, domain 3"/>
    <property type="match status" value="1"/>
</dbReference>
<dbReference type="PANTHER" id="PTHR13691">
    <property type="entry name" value="RIBOSOMAL PROTEIN L2"/>
    <property type="match status" value="1"/>
</dbReference>
<proteinExistence type="inferred from homology"/>
<evidence type="ECO:0000256" key="1">
    <source>
        <dbReference type="ARBA" id="ARBA00005636"/>
    </source>
</evidence>
<accession>A0ABY1CJS9</accession>
<evidence type="ECO:0000256" key="4">
    <source>
        <dbReference type="HAMAP-Rule" id="MF_01320"/>
    </source>
</evidence>
<dbReference type="InterPro" id="IPR014726">
    <property type="entry name" value="Ribosomal_uL2_dom3"/>
</dbReference>
<dbReference type="EMBL" id="LT630003">
    <property type="protein sequence ID" value="SEU07181.1"/>
    <property type="molecule type" value="Genomic_DNA"/>
</dbReference>
<dbReference type="Pfam" id="PF00181">
    <property type="entry name" value="Ribosomal_L2_N"/>
    <property type="match status" value="1"/>
</dbReference>
<dbReference type="SMART" id="SM01383">
    <property type="entry name" value="Ribosomal_L2"/>
    <property type="match status" value="1"/>
</dbReference>
<dbReference type="Gene3D" id="2.40.50.140">
    <property type="entry name" value="Nucleic acid-binding proteins"/>
    <property type="match status" value="1"/>
</dbReference>
<dbReference type="InterPro" id="IPR002171">
    <property type="entry name" value="Ribosomal_uL2"/>
</dbReference>
<dbReference type="PROSITE" id="PS00467">
    <property type="entry name" value="RIBOSOMAL_L2"/>
    <property type="match status" value="1"/>
</dbReference>
<dbReference type="Gene3D" id="2.30.30.30">
    <property type="match status" value="1"/>
</dbReference>
<reference evidence="8 9" key="1">
    <citation type="submission" date="2016-10" db="EMBL/GenBank/DDBJ databases">
        <authorList>
            <person name="Varghese N."/>
            <person name="Submissions S."/>
        </authorList>
    </citation>
    <scope>NUCLEOTIDE SEQUENCE [LARGE SCALE GENOMIC DNA]</scope>
    <source>
        <strain evidence="8 9">ATCC 19403</strain>
    </source>
</reference>
<keyword evidence="4" id="KW-0699">rRNA-binding</keyword>
<protein>
    <recommendedName>
        <fullName evidence="4">Large ribosomal subunit protein uL2</fullName>
    </recommendedName>
</protein>
<evidence type="ECO:0000256" key="3">
    <source>
        <dbReference type="ARBA" id="ARBA00023274"/>
    </source>
</evidence>
<feature type="region of interest" description="Disordered" evidence="5">
    <location>
        <begin position="223"/>
        <end position="282"/>
    </location>
</feature>
<dbReference type="SMART" id="SM01382">
    <property type="entry name" value="Ribosomal_L2_C"/>
    <property type="match status" value="1"/>
</dbReference>
<organism evidence="8 9">
    <name type="scientific">Lacrimispora sphenoides JCM 1415</name>
    <dbReference type="NCBI Taxonomy" id="1297793"/>
    <lineage>
        <taxon>Bacteria</taxon>
        <taxon>Bacillati</taxon>
        <taxon>Bacillota</taxon>
        <taxon>Clostridia</taxon>
        <taxon>Lachnospirales</taxon>
        <taxon>Lachnospiraceae</taxon>
        <taxon>Lacrimispora</taxon>
    </lineage>
</organism>
<comment type="function">
    <text evidence="4">One of the primary rRNA binding proteins. Required for association of the 30S and 50S subunits to form the 70S ribosome, for tRNA binding and peptide bond formation. It has been suggested to have peptidyltransferase activity; this is somewhat controversial. Makes several contacts with the 16S rRNA in the 70S ribosome.</text>
</comment>
<dbReference type="SUPFAM" id="SSF50249">
    <property type="entry name" value="Nucleic acid-binding proteins"/>
    <property type="match status" value="1"/>
</dbReference>
<gene>
    <name evidence="4" type="primary">rplB</name>
    <name evidence="8" type="ORF">SAMN02745906_4641</name>
</gene>
<feature type="region of interest" description="Disordered" evidence="5">
    <location>
        <begin position="1"/>
        <end position="26"/>
    </location>
</feature>
<dbReference type="InterPro" id="IPR014722">
    <property type="entry name" value="Rib_uL2_dom2"/>
</dbReference>
<evidence type="ECO:0000259" key="7">
    <source>
        <dbReference type="SMART" id="SM01383"/>
    </source>
</evidence>
<dbReference type="Proteomes" id="UP000198970">
    <property type="component" value="Chromosome I"/>
</dbReference>
<dbReference type="InterPro" id="IPR008991">
    <property type="entry name" value="Translation_prot_SH3-like_sf"/>
</dbReference>
<dbReference type="SUPFAM" id="SSF50104">
    <property type="entry name" value="Translation proteins SH3-like domain"/>
    <property type="match status" value="1"/>
</dbReference>
<keyword evidence="3 4" id="KW-0687">Ribonucleoprotein</keyword>
<evidence type="ECO:0000313" key="8">
    <source>
        <dbReference type="EMBL" id="SEU07181.1"/>
    </source>
</evidence>
<keyword evidence="9" id="KW-1185">Reference proteome</keyword>
<dbReference type="Pfam" id="PF03947">
    <property type="entry name" value="Ribosomal_L2_C"/>
    <property type="match status" value="1"/>
</dbReference>
<dbReference type="InterPro" id="IPR022666">
    <property type="entry name" value="Ribosomal_uL2_RNA-bd_dom"/>
</dbReference>
<evidence type="ECO:0000256" key="2">
    <source>
        <dbReference type="ARBA" id="ARBA00022980"/>
    </source>
</evidence>
<dbReference type="RefSeq" id="WP_025231328.1">
    <property type="nucleotide sequence ID" value="NZ_LT630003.1"/>
</dbReference>
<feature type="domain" description="Large ribosomal subunit protein uL2 RNA-binding" evidence="7">
    <location>
        <begin position="43"/>
        <end position="120"/>
    </location>
</feature>
<dbReference type="InterPro" id="IPR012340">
    <property type="entry name" value="NA-bd_OB-fold"/>
</dbReference>
<dbReference type="PIRSF" id="PIRSF002158">
    <property type="entry name" value="Ribosomal_L2"/>
    <property type="match status" value="1"/>
</dbReference>
<dbReference type="PANTHER" id="PTHR13691:SF5">
    <property type="entry name" value="LARGE RIBOSOMAL SUBUNIT PROTEIN UL2M"/>
    <property type="match status" value="1"/>
</dbReference>
<sequence length="282" mass="30494">MGIKKYNPYTPSRRHMTGSDFSEVTKSTPEKSLISKTINKTAGRNNQGKITVRHRGGGVKRKYRIIDFKRNSKDGIAATVIGIEYDPNRTSNIALICYEDGTKAYILAPAGLTDGMKVMSGAMAEAKVGNCLPLSQIPVGTQVHNIELYPGKGGQLVRSAGNSAQLMAKEGKYATLRLPSGEMRMVPINCRATIGVVGNGDHNLINIGKAGRKRHMGFRPTVRGSVMNPNDHPHGGGEGKTGIGRPGPSTPWGKPALGLKTRKKNKQSNRLIVRRRDGKTVK</sequence>
<name>A0ABY1CJS9_9FIRM</name>
<dbReference type="HAMAP" id="MF_01320_B">
    <property type="entry name" value="Ribosomal_uL2_B"/>
    <property type="match status" value="1"/>
</dbReference>
<feature type="compositionally biased region" description="Basic residues" evidence="5">
    <location>
        <begin position="260"/>
        <end position="273"/>
    </location>
</feature>
<dbReference type="NCBIfam" id="TIGR01171">
    <property type="entry name" value="rplB_bact"/>
    <property type="match status" value="1"/>
</dbReference>
<keyword evidence="2 4" id="KW-0689">Ribosomal protein</keyword>